<evidence type="ECO:0000256" key="1">
    <source>
        <dbReference type="ARBA" id="ARBA00004651"/>
    </source>
</evidence>
<dbReference type="GO" id="GO:0006814">
    <property type="term" value="P:sodium ion transport"/>
    <property type="evidence" value="ECO:0007669"/>
    <property type="project" value="UniProtKB-KW"/>
</dbReference>
<keyword evidence="5 12" id="KW-0812">Transmembrane</keyword>
<dbReference type="AlphaFoldDB" id="A0A518DEF5"/>
<evidence type="ECO:0000256" key="7">
    <source>
        <dbReference type="ARBA" id="ARBA00023053"/>
    </source>
</evidence>
<comment type="similarity">
    <text evidence="2 11">Belongs to the sodium:solute symporter (SSF) (TC 2.A.21) family.</text>
</comment>
<dbReference type="Proteomes" id="UP000317429">
    <property type="component" value="Chromosome"/>
</dbReference>
<dbReference type="Pfam" id="PF00474">
    <property type="entry name" value="SSF"/>
    <property type="match status" value="1"/>
</dbReference>
<evidence type="ECO:0000313" key="13">
    <source>
        <dbReference type="EMBL" id="QDU89859.1"/>
    </source>
</evidence>
<feature type="transmembrane region" description="Helical" evidence="12">
    <location>
        <begin position="486"/>
        <end position="504"/>
    </location>
</feature>
<keyword evidence="9 12" id="KW-0472">Membrane</keyword>
<feature type="transmembrane region" description="Helical" evidence="12">
    <location>
        <begin position="270"/>
        <end position="295"/>
    </location>
</feature>
<dbReference type="InterPro" id="IPR001734">
    <property type="entry name" value="Na/solute_symporter"/>
</dbReference>
<dbReference type="InterPro" id="IPR038377">
    <property type="entry name" value="Na/Glc_symporter_sf"/>
</dbReference>
<dbReference type="PROSITE" id="PS51257">
    <property type="entry name" value="PROKAR_LIPOPROTEIN"/>
    <property type="match status" value="1"/>
</dbReference>
<evidence type="ECO:0000256" key="6">
    <source>
        <dbReference type="ARBA" id="ARBA00022989"/>
    </source>
</evidence>
<evidence type="ECO:0000256" key="5">
    <source>
        <dbReference type="ARBA" id="ARBA00022692"/>
    </source>
</evidence>
<feature type="transmembrane region" description="Helical" evidence="12">
    <location>
        <begin position="115"/>
        <end position="142"/>
    </location>
</feature>
<dbReference type="NCBIfam" id="TIGR00813">
    <property type="entry name" value="sss"/>
    <property type="match status" value="1"/>
</dbReference>
<feature type="transmembrane region" description="Helical" evidence="12">
    <location>
        <begin position="424"/>
        <end position="442"/>
    </location>
</feature>
<comment type="subcellular location">
    <subcellularLocation>
        <location evidence="1">Cell membrane</location>
        <topology evidence="1">Multi-pass membrane protein</topology>
    </subcellularLocation>
</comment>
<feature type="transmembrane region" description="Helical" evidence="12">
    <location>
        <begin position="395"/>
        <end position="418"/>
    </location>
</feature>
<dbReference type="InterPro" id="IPR051163">
    <property type="entry name" value="Sodium:Solute_Symporter_SSF"/>
</dbReference>
<feature type="transmembrane region" description="Helical" evidence="12">
    <location>
        <begin position="339"/>
        <end position="361"/>
    </location>
</feature>
<dbReference type="GO" id="GO:0015293">
    <property type="term" value="F:symporter activity"/>
    <property type="evidence" value="ECO:0007669"/>
    <property type="project" value="TreeGrafter"/>
</dbReference>
<dbReference type="KEGG" id="pnd:Pla175_32550"/>
<name>A0A518DEF5_9BACT</name>
<keyword evidence="4" id="KW-1003">Cell membrane</keyword>
<evidence type="ECO:0000313" key="14">
    <source>
        <dbReference type="Proteomes" id="UP000317429"/>
    </source>
</evidence>
<organism evidence="13 14">
    <name type="scientific">Pirellulimonas nuda</name>
    <dbReference type="NCBI Taxonomy" id="2528009"/>
    <lineage>
        <taxon>Bacteria</taxon>
        <taxon>Pseudomonadati</taxon>
        <taxon>Planctomycetota</taxon>
        <taxon>Planctomycetia</taxon>
        <taxon>Pirellulales</taxon>
        <taxon>Lacipirellulaceae</taxon>
        <taxon>Pirellulimonas</taxon>
    </lineage>
</organism>
<keyword evidence="8" id="KW-0406">Ion transport</keyword>
<dbReference type="PANTHER" id="PTHR42985">
    <property type="entry name" value="SODIUM-COUPLED MONOCARBOXYLATE TRANSPORTER"/>
    <property type="match status" value="1"/>
</dbReference>
<keyword evidence="14" id="KW-1185">Reference proteome</keyword>
<reference evidence="13 14" key="1">
    <citation type="submission" date="2019-02" db="EMBL/GenBank/DDBJ databases">
        <title>Deep-cultivation of Planctomycetes and their phenomic and genomic characterization uncovers novel biology.</title>
        <authorList>
            <person name="Wiegand S."/>
            <person name="Jogler M."/>
            <person name="Boedeker C."/>
            <person name="Pinto D."/>
            <person name="Vollmers J."/>
            <person name="Rivas-Marin E."/>
            <person name="Kohn T."/>
            <person name="Peeters S.H."/>
            <person name="Heuer A."/>
            <person name="Rast P."/>
            <person name="Oberbeckmann S."/>
            <person name="Bunk B."/>
            <person name="Jeske O."/>
            <person name="Meyerdierks A."/>
            <person name="Storesund J.E."/>
            <person name="Kallscheuer N."/>
            <person name="Luecker S."/>
            <person name="Lage O.M."/>
            <person name="Pohl T."/>
            <person name="Merkel B.J."/>
            <person name="Hornburger P."/>
            <person name="Mueller R.-W."/>
            <person name="Bruemmer F."/>
            <person name="Labrenz M."/>
            <person name="Spormann A.M."/>
            <person name="Op den Camp H."/>
            <person name="Overmann J."/>
            <person name="Amann R."/>
            <person name="Jetten M.S.M."/>
            <person name="Mascher T."/>
            <person name="Medema M.H."/>
            <person name="Devos D.P."/>
            <person name="Kaster A.-K."/>
            <person name="Ovreas L."/>
            <person name="Rohde M."/>
            <person name="Galperin M.Y."/>
            <person name="Jogler C."/>
        </authorList>
    </citation>
    <scope>NUCLEOTIDE SEQUENCE [LARGE SCALE GENOMIC DNA]</scope>
    <source>
        <strain evidence="13 14">Pla175</strain>
    </source>
</reference>
<evidence type="ECO:0000256" key="10">
    <source>
        <dbReference type="ARBA" id="ARBA00023201"/>
    </source>
</evidence>
<proteinExistence type="inferred from homology"/>
<feature type="transmembrane region" description="Helical" evidence="12">
    <location>
        <begin position="454"/>
        <end position="474"/>
    </location>
</feature>
<evidence type="ECO:0000256" key="2">
    <source>
        <dbReference type="ARBA" id="ARBA00006434"/>
    </source>
</evidence>
<feature type="transmembrane region" description="Helical" evidence="12">
    <location>
        <begin position="6"/>
        <end position="26"/>
    </location>
</feature>
<accession>A0A518DEF5</accession>
<dbReference type="PROSITE" id="PS50283">
    <property type="entry name" value="NA_SOLUT_SYMP_3"/>
    <property type="match status" value="1"/>
</dbReference>
<evidence type="ECO:0000256" key="8">
    <source>
        <dbReference type="ARBA" id="ARBA00023065"/>
    </source>
</evidence>
<dbReference type="PANTHER" id="PTHR42985:SF32">
    <property type="entry name" value="SODIUM IODIDE SYMPORTER"/>
    <property type="match status" value="1"/>
</dbReference>
<dbReference type="OrthoDB" id="9810181at2"/>
<keyword evidence="6 12" id="KW-1133">Transmembrane helix</keyword>
<protein>
    <submittedName>
        <fullName evidence="13">Sodium/glucose cotransporter</fullName>
    </submittedName>
</protein>
<feature type="transmembrane region" description="Helical" evidence="12">
    <location>
        <begin position="154"/>
        <end position="176"/>
    </location>
</feature>
<dbReference type="GO" id="GO:0005886">
    <property type="term" value="C:plasma membrane"/>
    <property type="evidence" value="ECO:0007669"/>
    <property type="project" value="UniProtKB-SubCell"/>
</dbReference>
<keyword evidence="7" id="KW-0915">Sodium</keyword>
<dbReference type="EMBL" id="CP036291">
    <property type="protein sequence ID" value="QDU89859.1"/>
    <property type="molecule type" value="Genomic_DNA"/>
</dbReference>
<evidence type="ECO:0000256" key="12">
    <source>
        <dbReference type="SAM" id="Phobius"/>
    </source>
</evidence>
<evidence type="ECO:0000256" key="9">
    <source>
        <dbReference type="ARBA" id="ARBA00023136"/>
    </source>
</evidence>
<feature type="transmembrane region" description="Helical" evidence="12">
    <location>
        <begin position="183"/>
        <end position="201"/>
    </location>
</feature>
<feature type="transmembrane region" description="Helical" evidence="12">
    <location>
        <begin position="232"/>
        <end position="249"/>
    </location>
</feature>
<evidence type="ECO:0000256" key="11">
    <source>
        <dbReference type="RuleBase" id="RU362091"/>
    </source>
</evidence>
<dbReference type="RefSeq" id="WP_145287189.1">
    <property type="nucleotide sequence ID" value="NZ_CP036291.1"/>
</dbReference>
<feature type="transmembrane region" description="Helical" evidence="12">
    <location>
        <begin position="33"/>
        <end position="55"/>
    </location>
</feature>
<sequence>MKLPTLDLFVIAAYGVGVFLFGCWFARRSSNTSGFMTAGGGAPGWAIGLSIFGTYLSSNTFLLYPGKAYGGDWNAFAFTLAIPVAALLATVYFIPFYRAGRSISAYEHLEEKFGLWARTYGVACYLLVQLARVGAVMFGMSLVLSTLTGWPQHYVIIAAGVLVTVYTAIGGIEAVIWTDVVQAVVLLAGALVLFGLLLGGMPEGPGQTLQIAREANKTSLGSLDLDLVRSTFWVPLLYGLVENLRNFGIDQGYVQRYHAARSAQAAQRSLWLGVSLYVPTCALFFAIGTASFAYYQTHPQMLADVQQQVAERRSAAGGEAVDPASLSDSEVADSVLPHFIVHGLPAGATGLLIAAICAAAMSSIDTSLNSTATVVLIDIYQRMLRPGCGERESMAVLYGATAVVGALGVAIALLLMRAESVLDAYWALSGVFAGGILGLFLLGQFARWVKNAAAAIAAAVGVLVVLWCSAPQLIEVPAAWRYPLHVHMTMVVGTLTVFLVGLAVQPLITAANPTPGEPPA</sequence>
<gene>
    <name evidence="13" type="primary">sglT_7</name>
    <name evidence="13" type="ORF">Pla175_32550</name>
</gene>
<keyword evidence="3" id="KW-0813">Transport</keyword>
<keyword evidence="10" id="KW-0739">Sodium transport</keyword>
<dbReference type="Gene3D" id="1.20.1730.10">
    <property type="entry name" value="Sodium/glucose cotransporter"/>
    <property type="match status" value="1"/>
</dbReference>
<evidence type="ECO:0000256" key="3">
    <source>
        <dbReference type="ARBA" id="ARBA00022448"/>
    </source>
</evidence>
<feature type="transmembrane region" description="Helical" evidence="12">
    <location>
        <begin position="75"/>
        <end position="94"/>
    </location>
</feature>
<evidence type="ECO:0000256" key="4">
    <source>
        <dbReference type="ARBA" id="ARBA00022475"/>
    </source>
</evidence>